<keyword evidence="12" id="KW-0472">Membrane</keyword>
<evidence type="ECO:0000256" key="9">
    <source>
        <dbReference type="ARBA" id="ARBA00023098"/>
    </source>
</evidence>
<evidence type="ECO:0000256" key="4">
    <source>
        <dbReference type="ARBA" id="ARBA00008655"/>
    </source>
</evidence>
<dbReference type="PANTHER" id="PTHR10434">
    <property type="entry name" value="1-ACYL-SN-GLYCEROL-3-PHOSPHATE ACYLTRANSFERASE"/>
    <property type="match status" value="1"/>
</dbReference>
<keyword evidence="12" id="KW-0812">Transmembrane</keyword>
<comment type="pathway">
    <text evidence="3">Lipid metabolism.</text>
</comment>
<evidence type="ECO:0000256" key="2">
    <source>
        <dbReference type="ARBA" id="ARBA00004728"/>
    </source>
</evidence>
<dbReference type="AlphaFoldDB" id="H7FNF0"/>
<evidence type="ECO:0000256" key="3">
    <source>
        <dbReference type="ARBA" id="ARBA00005189"/>
    </source>
</evidence>
<dbReference type="NCBIfam" id="TIGR00530">
    <property type="entry name" value="AGP_acyltrn"/>
    <property type="match status" value="1"/>
</dbReference>
<dbReference type="InterPro" id="IPR002123">
    <property type="entry name" value="Plipid/glycerol_acylTrfase"/>
</dbReference>
<keyword evidence="12" id="KW-1133">Transmembrane helix</keyword>
<comment type="domain">
    <text evidence="11">The HXXXXD motif is essential for acyltransferase activity and may constitute the binding site for the phosphate moiety of the glycerol-3-phosphate.</text>
</comment>
<evidence type="ECO:0000256" key="12">
    <source>
        <dbReference type="SAM" id="Phobius"/>
    </source>
</evidence>
<name>H7FNF0_FLAFP</name>
<dbReference type="eggNOG" id="COG0204">
    <property type="taxonomic scope" value="Bacteria"/>
</dbReference>
<dbReference type="GO" id="GO:0003841">
    <property type="term" value="F:1-acylglycerol-3-phosphate O-acyltransferase activity"/>
    <property type="evidence" value="ECO:0007669"/>
    <property type="project" value="UniProtKB-UniRule"/>
</dbReference>
<dbReference type="GO" id="GO:0016020">
    <property type="term" value="C:membrane"/>
    <property type="evidence" value="ECO:0007669"/>
    <property type="project" value="InterPro"/>
</dbReference>
<dbReference type="Pfam" id="PF01553">
    <property type="entry name" value="Acyltransferase"/>
    <property type="match status" value="1"/>
</dbReference>
<evidence type="ECO:0000256" key="7">
    <source>
        <dbReference type="ARBA" id="ARBA00022516"/>
    </source>
</evidence>
<evidence type="ECO:0000259" key="13">
    <source>
        <dbReference type="SMART" id="SM00563"/>
    </source>
</evidence>
<keyword evidence="8 11" id="KW-0808">Transferase</keyword>
<evidence type="ECO:0000313" key="14">
    <source>
        <dbReference type="EMBL" id="EIA09939.1"/>
    </source>
</evidence>
<evidence type="ECO:0000256" key="8">
    <source>
        <dbReference type="ARBA" id="ARBA00022679"/>
    </source>
</evidence>
<comment type="similarity">
    <text evidence="4 11">Belongs to the 1-acyl-sn-glycerol-3-phosphate acyltransferase family.</text>
</comment>
<protein>
    <recommendedName>
        <fullName evidence="6 11">1-acyl-sn-glycerol-3-phosphate acyltransferase</fullName>
        <ecNumber evidence="5 11">2.3.1.51</ecNumber>
    </recommendedName>
</protein>
<dbReference type="GO" id="GO:0006654">
    <property type="term" value="P:phosphatidic acid biosynthetic process"/>
    <property type="evidence" value="ECO:0007669"/>
    <property type="project" value="TreeGrafter"/>
</dbReference>
<gene>
    <name evidence="14" type="ORF">HJ01_00621</name>
</gene>
<keyword evidence="11" id="KW-1208">Phospholipid metabolism</keyword>
<reference evidence="14 15" key="1">
    <citation type="journal article" date="2014" name="Acta Crystallogr. D">
        <title>Structure-based characterization and antifreeze properties of a hyperactive ice-binding protein from the Antarctic bacterium Flavobacterium frigoris PS1.</title>
        <authorList>
            <person name="Do H."/>
            <person name="Kim S.J."/>
            <person name="Kim H.J."/>
            <person name="Lee J.H."/>
        </authorList>
    </citation>
    <scope>NUCLEOTIDE SEQUENCE [LARGE SCALE GENOMIC DNA]</scope>
    <source>
        <strain evidence="14 15">PS1</strain>
    </source>
</reference>
<evidence type="ECO:0000256" key="10">
    <source>
        <dbReference type="ARBA" id="ARBA00023315"/>
    </source>
</evidence>
<evidence type="ECO:0000313" key="15">
    <source>
        <dbReference type="Proteomes" id="UP000005566"/>
    </source>
</evidence>
<evidence type="ECO:0000256" key="5">
    <source>
        <dbReference type="ARBA" id="ARBA00013211"/>
    </source>
</evidence>
<keyword evidence="7 11" id="KW-0444">Lipid biosynthesis</keyword>
<comment type="caution">
    <text evidence="14">The sequence shown here is derived from an EMBL/GenBank/DDBJ whole genome shotgun (WGS) entry which is preliminary data.</text>
</comment>
<dbReference type="EC" id="2.3.1.51" evidence="5 11"/>
<organism evidence="14 15">
    <name type="scientific">Flavobacterium frigoris (strain PS1)</name>
    <dbReference type="NCBI Taxonomy" id="1086011"/>
    <lineage>
        <taxon>Bacteria</taxon>
        <taxon>Pseudomonadati</taxon>
        <taxon>Bacteroidota</taxon>
        <taxon>Flavobacteriia</taxon>
        <taxon>Flavobacteriales</taxon>
        <taxon>Flavobacteriaceae</taxon>
        <taxon>Flavobacterium</taxon>
    </lineage>
</organism>
<feature type="transmembrane region" description="Helical" evidence="12">
    <location>
        <begin position="41"/>
        <end position="63"/>
    </location>
</feature>
<feature type="transmembrane region" description="Helical" evidence="12">
    <location>
        <begin position="6"/>
        <end position="29"/>
    </location>
</feature>
<dbReference type="SMART" id="SM00563">
    <property type="entry name" value="PlsC"/>
    <property type="match status" value="1"/>
</dbReference>
<dbReference type="PANTHER" id="PTHR10434:SF64">
    <property type="entry name" value="1-ACYL-SN-GLYCEROL-3-PHOSPHATE ACYLTRANSFERASE-RELATED"/>
    <property type="match status" value="1"/>
</dbReference>
<keyword evidence="15" id="KW-1185">Reference proteome</keyword>
<evidence type="ECO:0000256" key="11">
    <source>
        <dbReference type="RuleBase" id="RU361267"/>
    </source>
</evidence>
<keyword evidence="9 11" id="KW-0443">Lipid metabolism</keyword>
<dbReference type="InterPro" id="IPR004552">
    <property type="entry name" value="AGP_acyltrans"/>
</dbReference>
<keyword evidence="10 11" id="KW-0012">Acyltransferase</keyword>
<dbReference type="Proteomes" id="UP000005566">
    <property type="component" value="Unassembled WGS sequence"/>
</dbReference>
<dbReference type="EMBL" id="AHKF01000010">
    <property type="protein sequence ID" value="EIA09939.1"/>
    <property type="molecule type" value="Genomic_DNA"/>
</dbReference>
<proteinExistence type="inferred from homology"/>
<dbReference type="PATRIC" id="fig|1086011.3.peg.610"/>
<dbReference type="STRING" id="1086011.HJ01_00621"/>
<sequence length="283" mass="32732">MVLFAVIVFPNLILFNNSIIGIPIFELMKGIKIIFWTLWRMWFYILFTIPILIMLPFLVASIVSEKGYPYYFKMSRIWAKFILFGMGFYYKIERNQILESDKSYMIVANHTSMVDIMLMLAVVKNPFVFVGKKELAKIPLFGFFYKRTCILVDRGCSKSRLEVFNQAQKTIDRGLSVCIFPEGGVPDDESIVLDTFKDGAFRLAIEHQIPILPITFADNKKRFSYTFFSGSPGIMRAKIHPQIDTFGKTGVDRRAIREEARDVVYSQLMEYDIQLKGIDNPSI</sequence>
<comment type="catalytic activity">
    <reaction evidence="1 11">
        <text>a 1-acyl-sn-glycero-3-phosphate + an acyl-CoA = a 1,2-diacyl-sn-glycero-3-phosphate + CoA</text>
        <dbReference type="Rhea" id="RHEA:19709"/>
        <dbReference type="ChEBI" id="CHEBI:57287"/>
        <dbReference type="ChEBI" id="CHEBI:57970"/>
        <dbReference type="ChEBI" id="CHEBI:58342"/>
        <dbReference type="ChEBI" id="CHEBI:58608"/>
        <dbReference type="EC" id="2.3.1.51"/>
    </reaction>
</comment>
<accession>H7FNF0</accession>
<dbReference type="SUPFAM" id="SSF69593">
    <property type="entry name" value="Glycerol-3-phosphate (1)-acyltransferase"/>
    <property type="match status" value="1"/>
</dbReference>
<keyword evidence="11" id="KW-0594">Phospholipid biosynthesis</keyword>
<evidence type="ECO:0000256" key="6">
    <source>
        <dbReference type="ARBA" id="ARBA00016139"/>
    </source>
</evidence>
<comment type="pathway">
    <text evidence="2">Phospholipid metabolism; CDP-diacylglycerol biosynthesis; CDP-diacylglycerol from sn-glycerol 3-phosphate: step 2/3.</text>
</comment>
<evidence type="ECO:0000256" key="1">
    <source>
        <dbReference type="ARBA" id="ARBA00001141"/>
    </source>
</evidence>
<feature type="domain" description="Phospholipid/glycerol acyltransferase" evidence="13">
    <location>
        <begin position="104"/>
        <end position="219"/>
    </location>
</feature>
<dbReference type="CDD" id="cd07989">
    <property type="entry name" value="LPLAT_AGPAT-like"/>
    <property type="match status" value="1"/>
</dbReference>